<accession>A0ABU3D3F3</accession>
<protein>
    <submittedName>
        <fullName evidence="2">DUF4168 domain-containing protein</fullName>
    </submittedName>
</protein>
<sequence>MILSLLLSVGAFAQTQPMPQQKVEVDVNDDELAKFAEAYQEIRMINQQAQQKMVGVVENEGLEIQQFNKMYQASMNPNKEMQATAEQQEKYDSAVQAIEGMQSEFQTEMENAISDKGFTVERYEKLAMALQTDQEMQQRLQEMLGGGGQQ</sequence>
<dbReference type="EMBL" id="JAVRHK010000003">
    <property type="protein sequence ID" value="MDT0676058.1"/>
    <property type="molecule type" value="Genomic_DNA"/>
</dbReference>
<dbReference type="RefSeq" id="WP_311502451.1">
    <property type="nucleotide sequence ID" value="NZ_JAVRHK010000003.1"/>
</dbReference>
<dbReference type="Pfam" id="PF13767">
    <property type="entry name" value="DUF4168"/>
    <property type="match status" value="1"/>
</dbReference>
<keyword evidence="3" id="KW-1185">Reference proteome</keyword>
<evidence type="ECO:0000313" key="2">
    <source>
        <dbReference type="EMBL" id="MDT0676058.1"/>
    </source>
</evidence>
<dbReference type="Proteomes" id="UP001262582">
    <property type="component" value="Unassembled WGS sequence"/>
</dbReference>
<proteinExistence type="predicted"/>
<name>A0ABU3D3F3_9FLAO</name>
<reference evidence="2 3" key="1">
    <citation type="submission" date="2023-09" db="EMBL/GenBank/DDBJ databases">
        <authorList>
            <person name="Rey-Velasco X."/>
        </authorList>
    </citation>
    <scope>NUCLEOTIDE SEQUENCE [LARGE SCALE GENOMIC DNA]</scope>
    <source>
        <strain evidence="2 3">F117</strain>
    </source>
</reference>
<gene>
    <name evidence="2" type="ORF">RM539_05620</name>
</gene>
<organism evidence="2 3">
    <name type="scientific">Autumnicola musiva</name>
    <dbReference type="NCBI Taxonomy" id="3075589"/>
    <lineage>
        <taxon>Bacteria</taxon>
        <taxon>Pseudomonadati</taxon>
        <taxon>Bacteroidota</taxon>
        <taxon>Flavobacteriia</taxon>
        <taxon>Flavobacteriales</taxon>
        <taxon>Flavobacteriaceae</taxon>
        <taxon>Autumnicola</taxon>
    </lineage>
</organism>
<comment type="caution">
    <text evidence="2">The sequence shown here is derived from an EMBL/GenBank/DDBJ whole genome shotgun (WGS) entry which is preliminary data.</text>
</comment>
<feature type="domain" description="DUF4168" evidence="1">
    <location>
        <begin position="28"/>
        <end position="139"/>
    </location>
</feature>
<evidence type="ECO:0000259" key="1">
    <source>
        <dbReference type="Pfam" id="PF13767"/>
    </source>
</evidence>
<dbReference type="InterPro" id="IPR025433">
    <property type="entry name" value="DUF4168"/>
</dbReference>
<evidence type="ECO:0000313" key="3">
    <source>
        <dbReference type="Proteomes" id="UP001262582"/>
    </source>
</evidence>